<dbReference type="Proteomes" id="UP000243459">
    <property type="component" value="Chromosome 10"/>
</dbReference>
<organism evidence="3 4">
    <name type="scientific">Asparagus officinalis</name>
    <name type="common">Garden asparagus</name>
    <dbReference type="NCBI Taxonomy" id="4686"/>
    <lineage>
        <taxon>Eukaryota</taxon>
        <taxon>Viridiplantae</taxon>
        <taxon>Streptophyta</taxon>
        <taxon>Embryophyta</taxon>
        <taxon>Tracheophyta</taxon>
        <taxon>Spermatophyta</taxon>
        <taxon>Magnoliopsida</taxon>
        <taxon>Liliopsida</taxon>
        <taxon>Asparagales</taxon>
        <taxon>Asparagaceae</taxon>
        <taxon>Asparagoideae</taxon>
        <taxon>Asparagus</taxon>
    </lineage>
</organism>
<protein>
    <submittedName>
        <fullName evidence="3">Uncharacterized protein</fullName>
    </submittedName>
</protein>
<evidence type="ECO:0000313" key="4">
    <source>
        <dbReference type="Proteomes" id="UP000243459"/>
    </source>
</evidence>
<gene>
    <name evidence="3" type="ORF">A4U43_C10F9610</name>
</gene>
<reference evidence="4" key="1">
    <citation type="journal article" date="2017" name="Nat. Commun.">
        <title>The asparagus genome sheds light on the origin and evolution of a young Y chromosome.</title>
        <authorList>
            <person name="Harkess A."/>
            <person name="Zhou J."/>
            <person name="Xu C."/>
            <person name="Bowers J.E."/>
            <person name="Van der Hulst R."/>
            <person name="Ayyampalayam S."/>
            <person name="Mercati F."/>
            <person name="Riccardi P."/>
            <person name="McKain M.R."/>
            <person name="Kakrana A."/>
            <person name="Tang H."/>
            <person name="Ray J."/>
            <person name="Groenendijk J."/>
            <person name="Arikit S."/>
            <person name="Mathioni S.M."/>
            <person name="Nakano M."/>
            <person name="Shan H."/>
            <person name="Telgmann-Rauber A."/>
            <person name="Kanno A."/>
            <person name="Yue Z."/>
            <person name="Chen H."/>
            <person name="Li W."/>
            <person name="Chen Y."/>
            <person name="Xu X."/>
            <person name="Zhang Y."/>
            <person name="Luo S."/>
            <person name="Chen H."/>
            <person name="Gao J."/>
            <person name="Mao Z."/>
            <person name="Pires J.C."/>
            <person name="Luo M."/>
            <person name="Kudrna D."/>
            <person name="Wing R.A."/>
            <person name="Meyers B.C."/>
            <person name="Yi K."/>
            <person name="Kong H."/>
            <person name="Lavrijsen P."/>
            <person name="Sunseri F."/>
            <person name="Falavigna A."/>
            <person name="Ye Y."/>
            <person name="Leebens-Mack J.H."/>
            <person name="Chen G."/>
        </authorList>
    </citation>
    <scope>NUCLEOTIDE SEQUENCE [LARGE SCALE GENOMIC DNA]</scope>
    <source>
        <strain evidence="4">cv. DH0086</strain>
    </source>
</reference>
<keyword evidence="2" id="KW-0732">Signal</keyword>
<feature type="signal peptide" evidence="2">
    <location>
        <begin position="1"/>
        <end position="15"/>
    </location>
</feature>
<accession>A0A5P1E683</accession>
<feature type="region of interest" description="Disordered" evidence="1">
    <location>
        <begin position="63"/>
        <end position="119"/>
    </location>
</feature>
<dbReference type="Gramene" id="ONK56516">
    <property type="protein sequence ID" value="ONK56516"/>
    <property type="gene ID" value="A4U43_C10F9610"/>
</dbReference>
<keyword evidence="4" id="KW-1185">Reference proteome</keyword>
<evidence type="ECO:0000256" key="1">
    <source>
        <dbReference type="SAM" id="MobiDB-lite"/>
    </source>
</evidence>
<dbReference type="EMBL" id="CM007390">
    <property type="protein sequence ID" value="ONK56516.1"/>
    <property type="molecule type" value="Genomic_DNA"/>
</dbReference>
<evidence type="ECO:0000256" key="2">
    <source>
        <dbReference type="SAM" id="SignalP"/>
    </source>
</evidence>
<name>A0A5P1E683_ASPOF</name>
<feature type="compositionally biased region" description="Low complexity" evidence="1">
    <location>
        <begin position="78"/>
        <end position="88"/>
    </location>
</feature>
<proteinExistence type="predicted"/>
<evidence type="ECO:0000313" key="3">
    <source>
        <dbReference type="EMBL" id="ONK56516.1"/>
    </source>
</evidence>
<dbReference type="AlphaFoldDB" id="A0A5P1E683"/>
<sequence length="151" mass="16826">MIFILISMLYTLLHSTKPWVPLSFISIYKHYIHYLRSRTRQEKLAVAYIREGEKVEQRKLKEEMASSGSIVQKGMMRAASSSSASSSSKAQGKDKATSGGGLFSSMARSRTMPVTRSEHEGRVPEWKLNCLCHEQNLPPTIKSQLGGGGCF</sequence>
<feature type="chain" id="PRO_5024338957" evidence="2">
    <location>
        <begin position="16"/>
        <end position="151"/>
    </location>
</feature>